<organism evidence="4 5">
    <name type="scientific">Tumebacillus flagellatus</name>
    <dbReference type="NCBI Taxonomy" id="1157490"/>
    <lineage>
        <taxon>Bacteria</taxon>
        <taxon>Bacillati</taxon>
        <taxon>Bacillota</taxon>
        <taxon>Bacilli</taxon>
        <taxon>Bacillales</taxon>
        <taxon>Alicyclobacillaceae</taxon>
        <taxon>Tumebacillus</taxon>
    </lineage>
</organism>
<proteinExistence type="inferred from homology"/>
<sequence>MQGWIKLHRKLQESPIFQDPYIFKLWTLCLMKAAHKPTTVLVERQMVELKAGQFVTGRKVLCQEFNSGAKKSDQVPESTLWSWLKKLETWGNLDIKANNKFSVVTVVKWEFYQGSDAEPDNGFDHNLTTDCPQTDSSLTATCPQADTNKNEKNLEKKDLPLPPPPTRTRADEEQEMLQVIVREFGAEGLRFSDFDRDEINAWIDDDGHAPALITRALKEAVLHKKLSTPYMAKILKDWKKNGWTTPEQVDAGKEKQHVQSQSQHRRSGSKIVSLPEMRQTPMTAAERFKAGQK</sequence>
<evidence type="ECO:0000256" key="2">
    <source>
        <dbReference type="SAM" id="MobiDB-lite"/>
    </source>
</evidence>
<dbReference type="Pfam" id="PF07261">
    <property type="entry name" value="DnaB_2"/>
    <property type="match status" value="1"/>
</dbReference>
<gene>
    <name evidence="4" type="ORF">EL26_24135</name>
</gene>
<keyword evidence="5" id="KW-1185">Reference proteome</keyword>
<evidence type="ECO:0000256" key="1">
    <source>
        <dbReference type="ARBA" id="ARBA00093462"/>
    </source>
</evidence>
<comment type="similarity">
    <text evidence="1">Belongs to the DnaB/DnaD family.</text>
</comment>
<feature type="region of interest" description="Disordered" evidence="2">
    <location>
        <begin position="121"/>
        <end position="170"/>
    </location>
</feature>
<feature type="domain" description="DnaB/C C-terminal" evidence="3">
    <location>
        <begin position="191"/>
        <end position="251"/>
    </location>
</feature>
<accession>A0A074LLS6</accession>
<dbReference type="Proteomes" id="UP000027931">
    <property type="component" value="Unassembled WGS sequence"/>
</dbReference>
<dbReference type="InterPro" id="IPR053162">
    <property type="entry name" value="DnaD"/>
</dbReference>
<dbReference type="Gene3D" id="1.10.10.630">
    <property type="entry name" value="DnaD domain-like"/>
    <property type="match status" value="1"/>
</dbReference>
<dbReference type="PANTHER" id="PTHR37293">
    <property type="entry name" value="PHAGE REPLICATION PROTEIN-RELATED"/>
    <property type="match status" value="1"/>
</dbReference>
<dbReference type="RefSeq" id="WP_052036730.1">
    <property type="nucleotide sequence ID" value="NZ_JMIR01000070.1"/>
</dbReference>
<dbReference type="OrthoDB" id="1821976at2"/>
<reference evidence="4 5" key="1">
    <citation type="journal article" date="2013" name="Int. J. Syst. Evol. Microbiol.">
        <title>Tumebacillus flagellatus sp. nov., an alpha-amylase/pullulanase-producing bacterium isolated from cassava wastewater.</title>
        <authorList>
            <person name="Wang Q."/>
            <person name="Xie N."/>
            <person name="Qin Y."/>
            <person name="Shen N."/>
            <person name="Zhu J."/>
            <person name="Mi H."/>
            <person name="Huang R."/>
        </authorList>
    </citation>
    <scope>NUCLEOTIDE SEQUENCE [LARGE SCALE GENOMIC DNA]</scope>
    <source>
        <strain evidence="4 5">GST4</strain>
    </source>
</reference>
<dbReference type="InterPro" id="IPR034829">
    <property type="entry name" value="DnaD-like_sf"/>
</dbReference>
<feature type="compositionally biased region" description="Polar residues" evidence="2">
    <location>
        <begin position="126"/>
        <end position="145"/>
    </location>
</feature>
<evidence type="ECO:0000313" key="5">
    <source>
        <dbReference type="Proteomes" id="UP000027931"/>
    </source>
</evidence>
<dbReference type="NCBIfam" id="TIGR01446">
    <property type="entry name" value="DnaD_dom"/>
    <property type="match status" value="1"/>
</dbReference>
<dbReference type="STRING" id="1157490.EL26_24135"/>
<dbReference type="InterPro" id="IPR006343">
    <property type="entry name" value="DnaB/C_C"/>
</dbReference>
<protein>
    <recommendedName>
        <fullName evidence="3">DnaB/C C-terminal domain-containing protein</fullName>
    </recommendedName>
</protein>
<dbReference type="SUPFAM" id="SSF158499">
    <property type="entry name" value="DnaD domain-like"/>
    <property type="match status" value="1"/>
</dbReference>
<evidence type="ECO:0000313" key="4">
    <source>
        <dbReference type="EMBL" id="KEO80838.1"/>
    </source>
</evidence>
<evidence type="ECO:0000259" key="3">
    <source>
        <dbReference type="Pfam" id="PF07261"/>
    </source>
</evidence>
<feature type="compositionally biased region" description="Basic and acidic residues" evidence="2">
    <location>
        <begin position="148"/>
        <end position="159"/>
    </location>
</feature>
<comment type="caution">
    <text evidence="4">The sequence shown here is derived from an EMBL/GenBank/DDBJ whole genome shotgun (WGS) entry which is preliminary data.</text>
</comment>
<dbReference type="PANTHER" id="PTHR37293:SF6">
    <property type="entry name" value="DNA REPLICATION PROTEIN DNAD"/>
    <property type="match status" value="1"/>
</dbReference>
<name>A0A074LLS6_9BACL</name>
<feature type="region of interest" description="Disordered" evidence="2">
    <location>
        <begin position="246"/>
        <end position="293"/>
    </location>
</feature>
<dbReference type="AlphaFoldDB" id="A0A074LLS6"/>
<dbReference type="eggNOG" id="COG3935">
    <property type="taxonomic scope" value="Bacteria"/>
</dbReference>
<dbReference type="EMBL" id="JMIR01000070">
    <property type="protein sequence ID" value="KEO80838.1"/>
    <property type="molecule type" value="Genomic_DNA"/>
</dbReference>